<keyword evidence="3" id="KW-0677">Repeat</keyword>
<evidence type="ECO:0000256" key="9">
    <source>
        <dbReference type="ARBA" id="ARBA00023242"/>
    </source>
</evidence>
<keyword evidence="9" id="KW-0539">Nucleus</keyword>
<dbReference type="Gene3D" id="3.30.160.60">
    <property type="entry name" value="Classic Zinc Finger"/>
    <property type="match status" value="2"/>
</dbReference>
<dbReference type="GO" id="GO:0000785">
    <property type="term" value="C:chromatin"/>
    <property type="evidence" value="ECO:0007669"/>
    <property type="project" value="TreeGrafter"/>
</dbReference>
<evidence type="ECO:0000313" key="13">
    <source>
        <dbReference type="Proteomes" id="UP000193498"/>
    </source>
</evidence>
<evidence type="ECO:0000259" key="11">
    <source>
        <dbReference type="PROSITE" id="PS50157"/>
    </source>
</evidence>
<evidence type="ECO:0000256" key="3">
    <source>
        <dbReference type="ARBA" id="ARBA00022737"/>
    </source>
</evidence>
<dbReference type="GO" id="GO:0000981">
    <property type="term" value="F:DNA-binding transcription factor activity, RNA polymerase II-specific"/>
    <property type="evidence" value="ECO:0007669"/>
    <property type="project" value="TreeGrafter"/>
</dbReference>
<feature type="domain" description="C2H2-type" evidence="11">
    <location>
        <begin position="37"/>
        <end position="66"/>
    </location>
</feature>
<name>A0A1Y1Y984_9FUNG</name>
<accession>A0A1Y1Y984</accession>
<dbReference type="PANTHER" id="PTHR14003:SF19">
    <property type="entry name" value="YY2 TRANSCRIPTION FACTOR"/>
    <property type="match status" value="1"/>
</dbReference>
<organism evidence="12 13">
    <name type="scientific">Basidiobolus meristosporus CBS 931.73</name>
    <dbReference type="NCBI Taxonomy" id="1314790"/>
    <lineage>
        <taxon>Eukaryota</taxon>
        <taxon>Fungi</taxon>
        <taxon>Fungi incertae sedis</taxon>
        <taxon>Zoopagomycota</taxon>
        <taxon>Entomophthoromycotina</taxon>
        <taxon>Basidiobolomycetes</taxon>
        <taxon>Basidiobolales</taxon>
        <taxon>Basidiobolaceae</taxon>
        <taxon>Basidiobolus</taxon>
    </lineage>
</organism>
<keyword evidence="6" id="KW-0805">Transcription regulation</keyword>
<dbReference type="GO" id="GO:0000978">
    <property type="term" value="F:RNA polymerase II cis-regulatory region sequence-specific DNA binding"/>
    <property type="evidence" value="ECO:0007669"/>
    <property type="project" value="TreeGrafter"/>
</dbReference>
<dbReference type="PANTHER" id="PTHR14003">
    <property type="entry name" value="TRANSCRIPTIONAL REPRESSOR PROTEIN YY"/>
    <property type="match status" value="1"/>
</dbReference>
<comment type="caution">
    <text evidence="12">The sequence shown here is derived from an EMBL/GenBank/DDBJ whole genome shotgun (WGS) entry which is preliminary data.</text>
</comment>
<evidence type="ECO:0000256" key="4">
    <source>
        <dbReference type="ARBA" id="ARBA00022771"/>
    </source>
</evidence>
<dbReference type="SUPFAM" id="SSF57667">
    <property type="entry name" value="beta-beta-alpha zinc fingers"/>
    <property type="match status" value="1"/>
</dbReference>
<feature type="domain" description="C2H2-type" evidence="11">
    <location>
        <begin position="9"/>
        <end position="36"/>
    </location>
</feature>
<keyword evidence="5" id="KW-0862">Zinc</keyword>
<dbReference type="GO" id="GO:0031519">
    <property type="term" value="C:PcG protein complex"/>
    <property type="evidence" value="ECO:0007669"/>
    <property type="project" value="TreeGrafter"/>
</dbReference>
<evidence type="ECO:0000256" key="6">
    <source>
        <dbReference type="ARBA" id="ARBA00023015"/>
    </source>
</evidence>
<dbReference type="FunFam" id="3.30.160.60:FF:001102">
    <property type="entry name" value="Transcription factor IIIA"/>
    <property type="match status" value="1"/>
</dbReference>
<evidence type="ECO:0000256" key="8">
    <source>
        <dbReference type="ARBA" id="ARBA00023163"/>
    </source>
</evidence>
<evidence type="ECO:0000256" key="2">
    <source>
        <dbReference type="ARBA" id="ARBA00022723"/>
    </source>
</evidence>
<proteinExistence type="predicted"/>
<keyword evidence="13" id="KW-1185">Reference proteome</keyword>
<dbReference type="AlphaFoldDB" id="A0A1Y1Y984"/>
<reference evidence="12 13" key="1">
    <citation type="submission" date="2016-07" db="EMBL/GenBank/DDBJ databases">
        <title>Pervasive Adenine N6-methylation of Active Genes in Fungi.</title>
        <authorList>
            <consortium name="DOE Joint Genome Institute"/>
            <person name="Mondo S.J."/>
            <person name="Dannebaum R.O."/>
            <person name="Kuo R.C."/>
            <person name="Labutti K."/>
            <person name="Haridas S."/>
            <person name="Kuo A."/>
            <person name="Salamov A."/>
            <person name="Ahrendt S.R."/>
            <person name="Lipzen A."/>
            <person name="Sullivan W."/>
            <person name="Andreopoulos W.B."/>
            <person name="Clum A."/>
            <person name="Lindquist E."/>
            <person name="Daum C."/>
            <person name="Ramamoorthy G.K."/>
            <person name="Gryganskyi A."/>
            <person name="Culley D."/>
            <person name="Magnuson J.K."/>
            <person name="James T.Y."/>
            <person name="O'Malley M.A."/>
            <person name="Stajich J.E."/>
            <person name="Spatafora J.W."/>
            <person name="Visel A."/>
            <person name="Grigoriev I.V."/>
        </authorList>
    </citation>
    <scope>NUCLEOTIDE SEQUENCE [LARGE SCALE GENOMIC DNA]</scope>
    <source>
        <strain evidence="12 13">CBS 931.73</strain>
    </source>
</reference>
<comment type="subcellular location">
    <subcellularLocation>
        <location evidence="1">Nucleus</location>
    </subcellularLocation>
</comment>
<evidence type="ECO:0000256" key="5">
    <source>
        <dbReference type="ARBA" id="ARBA00022833"/>
    </source>
</evidence>
<dbReference type="InterPro" id="IPR013087">
    <property type="entry name" value="Znf_C2H2_type"/>
</dbReference>
<dbReference type="FunFam" id="3.30.160.60:FF:001485">
    <property type="entry name" value="Krueppel-related zinc finger protein"/>
    <property type="match status" value="1"/>
</dbReference>
<dbReference type="Proteomes" id="UP000193498">
    <property type="component" value="Unassembled WGS sequence"/>
</dbReference>
<dbReference type="SMART" id="SM00355">
    <property type="entry name" value="ZnF_C2H2"/>
    <property type="match status" value="2"/>
</dbReference>
<evidence type="ECO:0000256" key="1">
    <source>
        <dbReference type="ARBA" id="ARBA00004123"/>
    </source>
</evidence>
<keyword evidence="2" id="KW-0479">Metal-binding</keyword>
<sequence>MPTTIRKPYQCSYCGKRFARPSSLKTHTYSHTGEKPYVCQEEGCHSQFSVLSNLRRHAKLHASMREGGREAMRNYS</sequence>
<gene>
    <name evidence="12" type="ORF">K493DRAFT_221833</name>
</gene>
<dbReference type="Pfam" id="PF00096">
    <property type="entry name" value="zf-C2H2"/>
    <property type="match status" value="2"/>
</dbReference>
<dbReference type="PROSITE" id="PS50157">
    <property type="entry name" value="ZINC_FINGER_C2H2_2"/>
    <property type="match status" value="2"/>
</dbReference>
<dbReference type="EMBL" id="MCFE01000213">
    <property type="protein sequence ID" value="ORX94124.1"/>
    <property type="molecule type" value="Genomic_DNA"/>
</dbReference>
<dbReference type="GO" id="GO:0008270">
    <property type="term" value="F:zinc ion binding"/>
    <property type="evidence" value="ECO:0007669"/>
    <property type="project" value="UniProtKB-KW"/>
</dbReference>
<keyword evidence="4 10" id="KW-0863">Zinc-finger</keyword>
<keyword evidence="8" id="KW-0804">Transcription</keyword>
<keyword evidence="7" id="KW-0238">DNA-binding</keyword>
<dbReference type="InParanoid" id="A0A1Y1Y984"/>
<dbReference type="GO" id="GO:0005667">
    <property type="term" value="C:transcription regulator complex"/>
    <property type="evidence" value="ECO:0007669"/>
    <property type="project" value="TreeGrafter"/>
</dbReference>
<evidence type="ECO:0000256" key="7">
    <source>
        <dbReference type="ARBA" id="ARBA00023125"/>
    </source>
</evidence>
<protein>
    <recommendedName>
        <fullName evidence="11">C2H2-type domain-containing protein</fullName>
    </recommendedName>
</protein>
<evidence type="ECO:0000256" key="10">
    <source>
        <dbReference type="PROSITE-ProRule" id="PRU00042"/>
    </source>
</evidence>
<dbReference type="STRING" id="1314790.A0A1Y1Y984"/>
<dbReference type="OrthoDB" id="6077919at2759"/>
<dbReference type="InterPro" id="IPR036236">
    <property type="entry name" value="Znf_C2H2_sf"/>
</dbReference>
<evidence type="ECO:0000313" key="12">
    <source>
        <dbReference type="EMBL" id="ORX94124.1"/>
    </source>
</evidence>
<dbReference type="PROSITE" id="PS00028">
    <property type="entry name" value="ZINC_FINGER_C2H2_1"/>
    <property type="match status" value="2"/>
</dbReference>